<dbReference type="PANTHER" id="PTHR40396:SF1">
    <property type="entry name" value="ATPASE AAA-TYPE CORE DOMAIN-CONTAINING PROTEIN"/>
    <property type="match status" value="1"/>
</dbReference>
<organism evidence="2 3">
    <name type="scientific">Sinosporangium album</name>
    <dbReference type="NCBI Taxonomy" id="504805"/>
    <lineage>
        <taxon>Bacteria</taxon>
        <taxon>Bacillati</taxon>
        <taxon>Actinomycetota</taxon>
        <taxon>Actinomycetes</taxon>
        <taxon>Streptosporangiales</taxon>
        <taxon>Streptosporangiaceae</taxon>
        <taxon>Sinosporangium</taxon>
    </lineage>
</organism>
<evidence type="ECO:0000313" key="2">
    <source>
        <dbReference type="EMBL" id="SDG56657.1"/>
    </source>
</evidence>
<dbReference type="GO" id="GO:0005524">
    <property type="term" value="F:ATP binding"/>
    <property type="evidence" value="ECO:0007669"/>
    <property type="project" value="InterPro"/>
</dbReference>
<dbReference type="EMBL" id="FNCN01000005">
    <property type="protein sequence ID" value="SDG56657.1"/>
    <property type="molecule type" value="Genomic_DNA"/>
</dbReference>
<dbReference type="Pfam" id="PF13304">
    <property type="entry name" value="AAA_21"/>
    <property type="match status" value="1"/>
</dbReference>
<protein>
    <recommendedName>
        <fullName evidence="1">ATPase AAA-type core domain-containing protein</fullName>
    </recommendedName>
</protein>
<dbReference type="STRING" id="504805.SAMN05421505_105189"/>
<accession>A0A1G7VAA2</accession>
<dbReference type="PANTHER" id="PTHR40396">
    <property type="entry name" value="ATPASE-LIKE PROTEIN"/>
    <property type="match status" value="1"/>
</dbReference>
<feature type="domain" description="ATPase AAA-type core" evidence="1">
    <location>
        <begin position="62"/>
        <end position="375"/>
    </location>
</feature>
<keyword evidence="3" id="KW-1185">Reference proteome</keyword>
<gene>
    <name evidence="2" type="ORF">SAMN05421505_105189</name>
</gene>
<dbReference type="GO" id="GO:0016887">
    <property type="term" value="F:ATP hydrolysis activity"/>
    <property type="evidence" value="ECO:0007669"/>
    <property type="project" value="InterPro"/>
</dbReference>
<dbReference type="OrthoDB" id="9809324at2"/>
<dbReference type="InterPro" id="IPR003959">
    <property type="entry name" value="ATPase_AAA_core"/>
</dbReference>
<sequence>MGLMEMVGSDSVLLAFRAENTRSFREQLEFSLEATALAESDVLREVPWRAGGHPLRVLPAAGLFGANASGKTNLLKAMNDLRSHVLHSFRAGGPSRRIPRSPYRLDGAADRPTRLEVDLILNGIRHEYGVVLDDHRVIEEWAYRYPRGRAALLFRRHDDDIELGSANRVKARASAEVMRSNSLYLSAAAAAGHPDLLPIHEWFEANLLFAEASSRAHRWAFTAQLLHHPDTRGLVLPLIRAADLGITDVKARPLDPQTVERLRRVVEILSGQDEDPDGAVPEIKITELGIALSHRGEGDDVDFDVEDESLGTLVWLGLIGPVVDVLRRGAVLLADELEASLHPALVTQMIRLFQDPDTNPGNAQLIFSSHDVPLLGGADGDRVLGRDQIWFTEKLPDGSTRLYPLSDLSPRKEEAIGRRYLTGRYGAAPIVSREEFSEAAKAIAEGRRG</sequence>
<dbReference type="InterPro" id="IPR027417">
    <property type="entry name" value="P-loop_NTPase"/>
</dbReference>
<proteinExistence type="predicted"/>
<evidence type="ECO:0000259" key="1">
    <source>
        <dbReference type="Pfam" id="PF13304"/>
    </source>
</evidence>
<dbReference type="Proteomes" id="UP000198923">
    <property type="component" value="Unassembled WGS sequence"/>
</dbReference>
<name>A0A1G7VAA2_9ACTN</name>
<reference evidence="2 3" key="1">
    <citation type="submission" date="2016-10" db="EMBL/GenBank/DDBJ databases">
        <authorList>
            <person name="de Groot N.N."/>
        </authorList>
    </citation>
    <scope>NUCLEOTIDE SEQUENCE [LARGE SCALE GENOMIC DNA]</scope>
    <source>
        <strain evidence="2 3">CPCC 201354</strain>
    </source>
</reference>
<dbReference type="AlphaFoldDB" id="A0A1G7VAA2"/>
<dbReference type="SUPFAM" id="SSF52540">
    <property type="entry name" value="P-loop containing nucleoside triphosphate hydrolases"/>
    <property type="match status" value="1"/>
</dbReference>
<evidence type="ECO:0000313" key="3">
    <source>
        <dbReference type="Proteomes" id="UP000198923"/>
    </source>
</evidence>